<dbReference type="Pfam" id="PF06794">
    <property type="entry name" value="UPF0270"/>
    <property type="match status" value="1"/>
</dbReference>
<dbReference type="InterPro" id="IPR010648">
    <property type="entry name" value="UPF0270"/>
</dbReference>
<protein>
    <submittedName>
        <fullName evidence="2">YheU family protein</fullName>
    </submittedName>
</protein>
<name>A0ABW8PV86_9GAMM</name>
<dbReference type="EMBL" id="JBANFI010000001">
    <property type="protein sequence ID" value="MFK7159799.1"/>
    <property type="molecule type" value="Genomic_DNA"/>
</dbReference>
<evidence type="ECO:0000313" key="3">
    <source>
        <dbReference type="Proteomes" id="UP001621714"/>
    </source>
</evidence>
<evidence type="ECO:0000313" key="2">
    <source>
        <dbReference type="EMBL" id="MFK7159799.1"/>
    </source>
</evidence>
<proteinExistence type="inferred from homology"/>
<keyword evidence="3" id="KW-1185">Reference proteome</keyword>
<reference evidence="2 3" key="1">
    <citation type="submission" date="2024-02" db="EMBL/GenBank/DDBJ databases">
        <title>Marinospirillum sp. MEB 164 isolated from Lonar lake sediment.</title>
        <authorList>
            <person name="Joshi A."/>
            <person name="Thite S."/>
        </authorList>
    </citation>
    <scope>NUCLEOTIDE SEQUENCE [LARGE SCALE GENOMIC DNA]</scope>
    <source>
        <strain evidence="2 3">MEB164</strain>
    </source>
</reference>
<evidence type="ECO:0000256" key="1">
    <source>
        <dbReference type="ARBA" id="ARBA00006450"/>
    </source>
</evidence>
<comment type="similarity">
    <text evidence="1">Belongs to the UPF0270 family.</text>
</comment>
<sequence>MHQRFVEIPFGLLETATLDQLLAAFVTRQGYDTTALEQVDQWVGQLKEQLKRGELVIMHDIETESTEVMTLQQAKSFAQGLKEE</sequence>
<dbReference type="Proteomes" id="UP001621714">
    <property type="component" value="Unassembled WGS sequence"/>
</dbReference>
<dbReference type="InterPro" id="IPR036685">
    <property type="entry name" value="YehU-like_sf"/>
</dbReference>
<dbReference type="Gene3D" id="1.10.10.610">
    <property type="entry name" value="YehU-like"/>
    <property type="match status" value="1"/>
</dbReference>
<gene>
    <name evidence="2" type="ORF">V6U78_01930</name>
</gene>
<dbReference type="SUPFAM" id="SSF118001">
    <property type="entry name" value="YehU-like"/>
    <property type="match status" value="1"/>
</dbReference>
<organism evidence="2 3">
    <name type="scientific">Marinospirillum alkalitolerans</name>
    <dbReference type="NCBI Taxonomy" id="3123374"/>
    <lineage>
        <taxon>Bacteria</taxon>
        <taxon>Pseudomonadati</taxon>
        <taxon>Pseudomonadota</taxon>
        <taxon>Gammaproteobacteria</taxon>
        <taxon>Oceanospirillales</taxon>
        <taxon>Oceanospirillaceae</taxon>
        <taxon>Marinospirillum</taxon>
    </lineage>
</organism>
<accession>A0ABW8PV86</accession>
<comment type="caution">
    <text evidence="2">The sequence shown here is derived from an EMBL/GenBank/DDBJ whole genome shotgun (WGS) entry which is preliminary data.</text>
</comment>
<dbReference type="RefSeq" id="WP_405336637.1">
    <property type="nucleotide sequence ID" value="NZ_JBANFI010000001.1"/>
</dbReference>